<name>A0A397SYW8_9GLOM</name>
<evidence type="ECO:0000313" key="1">
    <source>
        <dbReference type="EMBL" id="RIA89836.1"/>
    </source>
</evidence>
<dbReference type="Proteomes" id="UP000265703">
    <property type="component" value="Unassembled WGS sequence"/>
</dbReference>
<organism evidence="1 2">
    <name type="scientific">Glomus cerebriforme</name>
    <dbReference type="NCBI Taxonomy" id="658196"/>
    <lineage>
        <taxon>Eukaryota</taxon>
        <taxon>Fungi</taxon>
        <taxon>Fungi incertae sedis</taxon>
        <taxon>Mucoromycota</taxon>
        <taxon>Glomeromycotina</taxon>
        <taxon>Glomeromycetes</taxon>
        <taxon>Glomerales</taxon>
        <taxon>Glomeraceae</taxon>
        <taxon>Glomus</taxon>
    </lineage>
</organism>
<reference evidence="1 2" key="1">
    <citation type="submission" date="2018-06" db="EMBL/GenBank/DDBJ databases">
        <title>Comparative genomics reveals the genomic features of Rhizophagus irregularis, R. cerebriforme, R. diaphanum and Gigaspora rosea, and their symbiotic lifestyle signature.</title>
        <authorList>
            <person name="Morin E."/>
            <person name="San Clemente H."/>
            <person name="Chen E.C.H."/>
            <person name="De La Providencia I."/>
            <person name="Hainaut M."/>
            <person name="Kuo A."/>
            <person name="Kohler A."/>
            <person name="Murat C."/>
            <person name="Tang N."/>
            <person name="Roy S."/>
            <person name="Loubradou J."/>
            <person name="Henrissat B."/>
            <person name="Grigoriev I.V."/>
            <person name="Corradi N."/>
            <person name="Roux C."/>
            <person name="Martin F.M."/>
        </authorList>
    </citation>
    <scope>NUCLEOTIDE SEQUENCE [LARGE SCALE GENOMIC DNA]</scope>
    <source>
        <strain evidence="1 2">DAOM 227022</strain>
    </source>
</reference>
<dbReference type="EMBL" id="QKYT01000203">
    <property type="protein sequence ID" value="RIA89836.1"/>
    <property type="molecule type" value="Genomic_DNA"/>
</dbReference>
<evidence type="ECO:0000313" key="2">
    <source>
        <dbReference type="Proteomes" id="UP000265703"/>
    </source>
</evidence>
<keyword evidence="2" id="KW-1185">Reference proteome</keyword>
<proteinExistence type="predicted"/>
<comment type="caution">
    <text evidence="1">The sequence shown here is derived from an EMBL/GenBank/DDBJ whole genome shotgun (WGS) entry which is preliminary data.</text>
</comment>
<sequence length="256" mass="30290">MLQFKTKQKITESSITSQKFPCKKCAKKYTNINYKLCKTCQMIQIDRLKKYFTNSISENENIIVNKSSDTIFEWIPYDQFDNIEEMGKYDCATTYSAIWNVGLPKYKEKGLSTIKVVLKRLYNTQNITNEILDEVKIYAKYDFIKMYGISQNSDTKDYVMVYSSSSCGNKEIDDIIQEFNSNRNNYFVFEWIPYTQFKNIKKIGKNGFATTYSAIWKDGPLIKSKLRRAYSNKKVCLNSFQFTIYEFIYKVRNYFV</sequence>
<accession>A0A397SYW8</accession>
<evidence type="ECO:0008006" key="3">
    <source>
        <dbReference type="Google" id="ProtNLM"/>
    </source>
</evidence>
<gene>
    <name evidence="1" type="ORF">C1645_182404</name>
</gene>
<protein>
    <recommendedName>
        <fullName evidence="3">Protein kinase domain-containing protein</fullName>
    </recommendedName>
</protein>
<dbReference type="AlphaFoldDB" id="A0A397SYW8"/>